<sequence>MNDIEEPLTVEQEEQLSQLLDAYGINDLKKATQTLKKTGKLSNSGETLRKVVNFLDLIVSCDHSLDIIDDELLDILLNRASNEIEQFAEVFKKKKRKWQIC</sequence>
<comment type="caution">
    <text evidence="1">The sequence shown here is derived from an EMBL/GenBank/DDBJ whole genome shotgun (WGS) entry which is preliminary data.</text>
</comment>
<keyword evidence="2" id="KW-1185">Reference proteome</keyword>
<evidence type="ECO:0000313" key="2">
    <source>
        <dbReference type="Proteomes" id="UP001470230"/>
    </source>
</evidence>
<dbReference type="Proteomes" id="UP001470230">
    <property type="component" value="Unassembled WGS sequence"/>
</dbReference>
<gene>
    <name evidence="1" type="ORF">M9Y10_024418</name>
</gene>
<name>A0ABR2HBY5_9EUKA</name>
<organism evidence="1 2">
    <name type="scientific">Tritrichomonas musculus</name>
    <dbReference type="NCBI Taxonomy" id="1915356"/>
    <lineage>
        <taxon>Eukaryota</taxon>
        <taxon>Metamonada</taxon>
        <taxon>Parabasalia</taxon>
        <taxon>Tritrichomonadida</taxon>
        <taxon>Tritrichomonadidae</taxon>
        <taxon>Tritrichomonas</taxon>
    </lineage>
</organism>
<accession>A0ABR2HBY5</accession>
<reference evidence="1 2" key="1">
    <citation type="submission" date="2024-04" db="EMBL/GenBank/DDBJ databases">
        <title>Tritrichomonas musculus Genome.</title>
        <authorList>
            <person name="Alves-Ferreira E."/>
            <person name="Grigg M."/>
            <person name="Lorenzi H."/>
            <person name="Galac M."/>
        </authorList>
    </citation>
    <scope>NUCLEOTIDE SEQUENCE [LARGE SCALE GENOMIC DNA]</scope>
    <source>
        <strain evidence="1 2">EAF2021</strain>
    </source>
</reference>
<proteinExistence type="predicted"/>
<protein>
    <submittedName>
        <fullName evidence="1">Uncharacterized protein</fullName>
    </submittedName>
</protein>
<dbReference type="EMBL" id="JAPFFF010000033">
    <property type="protein sequence ID" value="KAK8844212.1"/>
    <property type="molecule type" value="Genomic_DNA"/>
</dbReference>
<evidence type="ECO:0000313" key="1">
    <source>
        <dbReference type="EMBL" id="KAK8844212.1"/>
    </source>
</evidence>